<keyword evidence="3" id="KW-1185">Reference proteome</keyword>
<dbReference type="Gene3D" id="1.10.3300.10">
    <property type="entry name" value="Jann2411-like domain"/>
    <property type="match status" value="1"/>
</dbReference>
<dbReference type="Pfam" id="PF11706">
    <property type="entry name" value="zf-CGNR"/>
    <property type="match status" value="1"/>
</dbReference>
<gene>
    <name evidence="2" type="ORF">KSX_86080</name>
</gene>
<accession>A0A8J3IBW5</accession>
<name>A0A8J3IBW5_9CHLR</name>
<dbReference type="AlphaFoldDB" id="A0A8J3IBW5"/>
<protein>
    <recommendedName>
        <fullName evidence="1">Zinc finger CGNR domain-containing protein</fullName>
    </recommendedName>
</protein>
<dbReference type="EMBL" id="BNJF01000008">
    <property type="protein sequence ID" value="GHO50445.1"/>
    <property type="molecule type" value="Genomic_DNA"/>
</dbReference>
<evidence type="ECO:0000313" key="2">
    <source>
        <dbReference type="EMBL" id="GHO50445.1"/>
    </source>
</evidence>
<dbReference type="InterPro" id="IPR023286">
    <property type="entry name" value="ABATE_dom_sf"/>
</dbReference>
<dbReference type="SUPFAM" id="SSF160904">
    <property type="entry name" value="Jann2411-like"/>
    <property type="match status" value="1"/>
</dbReference>
<dbReference type="Pfam" id="PF07336">
    <property type="entry name" value="ABATE"/>
    <property type="match status" value="1"/>
</dbReference>
<dbReference type="Proteomes" id="UP000612362">
    <property type="component" value="Unassembled WGS sequence"/>
</dbReference>
<dbReference type="InterPro" id="IPR010852">
    <property type="entry name" value="ABATE"/>
</dbReference>
<evidence type="ECO:0000313" key="3">
    <source>
        <dbReference type="Proteomes" id="UP000612362"/>
    </source>
</evidence>
<organism evidence="2 3">
    <name type="scientific">Ktedonospora formicarum</name>
    <dbReference type="NCBI Taxonomy" id="2778364"/>
    <lineage>
        <taxon>Bacteria</taxon>
        <taxon>Bacillati</taxon>
        <taxon>Chloroflexota</taxon>
        <taxon>Ktedonobacteria</taxon>
        <taxon>Ktedonobacterales</taxon>
        <taxon>Ktedonobacteraceae</taxon>
        <taxon>Ktedonospora</taxon>
    </lineage>
</organism>
<evidence type="ECO:0000259" key="1">
    <source>
        <dbReference type="Pfam" id="PF11706"/>
    </source>
</evidence>
<feature type="domain" description="Zinc finger CGNR" evidence="1">
    <location>
        <begin position="137"/>
        <end position="179"/>
    </location>
</feature>
<comment type="caution">
    <text evidence="2">The sequence shown here is derived from an EMBL/GenBank/DDBJ whole genome shotgun (WGS) entry which is preliminary data.</text>
</comment>
<dbReference type="RefSeq" id="WP_220199457.1">
    <property type="nucleotide sequence ID" value="NZ_BNJF01000008.1"/>
</dbReference>
<sequence>MEAACLDFFCSERRDYRGDGRVIEDRLKQPVWLEQFLTRWNLHIGSVPDQRVLEELSKLRSQLRRIVEHLNAGQHLSDEEIALLNDYLQAISFRHRLSRQENTYVLQEDALVKDWRWVQAEIVVSFVEVVSQSEPSRIKICENQQCRWIYYDESRGHSRRWCSPICANIMRVRHFRERQRNQNRQQDNIRQ</sequence>
<dbReference type="PANTHER" id="PTHR35525">
    <property type="entry name" value="BLL6575 PROTEIN"/>
    <property type="match status" value="1"/>
</dbReference>
<dbReference type="InterPro" id="IPR021005">
    <property type="entry name" value="Znf_CGNR"/>
</dbReference>
<proteinExistence type="predicted"/>
<dbReference type="PANTHER" id="PTHR35525:SF3">
    <property type="entry name" value="BLL6575 PROTEIN"/>
    <property type="match status" value="1"/>
</dbReference>
<reference evidence="2" key="1">
    <citation type="submission" date="2020-10" db="EMBL/GenBank/DDBJ databases">
        <title>Taxonomic study of unclassified bacteria belonging to the class Ktedonobacteria.</title>
        <authorList>
            <person name="Yabe S."/>
            <person name="Wang C.M."/>
            <person name="Zheng Y."/>
            <person name="Sakai Y."/>
            <person name="Cavaletti L."/>
            <person name="Monciardini P."/>
            <person name="Donadio S."/>
        </authorList>
    </citation>
    <scope>NUCLEOTIDE SEQUENCE</scope>
    <source>
        <strain evidence="2">SOSP1-1</strain>
    </source>
</reference>